<accession>F1YUX1</accession>
<gene>
    <name evidence="2" type="primary">yibD</name>
    <name evidence="2" type="ORF">APO_1751</name>
</gene>
<proteinExistence type="predicted"/>
<evidence type="ECO:0000313" key="2">
    <source>
        <dbReference type="EMBL" id="EGE47076.1"/>
    </source>
</evidence>
<reference evidence="2 3" key="1">
    <citation type="journal article" date="2011" name="Science">
        <title>Drosophila microbiome modulates host developmental and metabolic homeostasis via insulin signaling.</title>
        <authorList>
            <person name="Shin S.C."/>
            <person name="Kim S.H."/>
            <person name="You H."/>
            <person name="Kim B."/>
            <person name="Kim A.C."/>
            <person name="Lee K.A."/>
            <person name="Yoon J.H."/>
            <person name="Ryu J.H."/>
            <person name="Lee W.J."/>
        </authorList>
    </citation>
    <scope>NUCLEOTIDE SEQUENCE [LARGE SCALE GENOMIC DNA]</scope>
    <source>
        <strain evidence="2 3">DM001</strain>
    </source>
</reference>
<dbReference type="AlphaFoldDB" id="F1YUX1"/>
<comment type="caution">
    <text evidence="2">The sequence shown here is derived from an EMBL/GenBank/DDBJ whole genome shotgun (WGS) entry which is preliminary data.</text>
</comment>
<keyword evidence="2" id="KW-0808">Transferase</keyword>
<dbReference type="PANTHER" id="PTHR43685:SF2">
    <property type="entry name" value="GLYCOSYLTRANSFERASE 2-LIKE DOMAIN-CONTAINING PROTEIN"/>
    <property type="match status" value="1"/>
</dbReference>
<dbReference type="InterPro" id="IPR050834">
    <property type="entry name" value="Glycosyltransf_2"/>
</dbReference>
<sequence>MEHCEMSVIKPWDPSPEVVFSYKKKSRKPKNLITVCVTNFNYASVIEECLDSIADQTHADLEIVVVDDCSQRDDSVDVIAEWMEENKQRFYSLQCLTNPRNQGPSFSRNMAFEYAQSEYVFIIDADNTIYPTALEKIYTALLQGKFPAVYTQIEEFGDRKGIGHADIWDAARMRKNNYVDVMALIRKSAWEKVGGFSHIEEGWEDYDFWLKFIDAGLEPGYLPEILCRYRVHNSSRTATEALAAHYDLELVMEFRHPELVE</sequence>
<dbReference type="EMBL" id="AEUP01000030">
    <property type="protein sequence ID" value="EGE47076.1"/>
    <property type="molecule type" value="Genomic_DNA"/>
</dbReference>
<dbReference type="GO" id="GO:0016740">
    <property type="term" value="F:transferase activity"/>
    <property type="evidence" value="ECO:0007669"/>
    <property type="project" value="UniProtKB-KW"/>
</dbReference>
<dbReference type="Gene3D" id="3.90.550.10">
    <property type="entry name" value="Spore Coat Polysaccharide Biosynthesis Protein SpsA, Chain A"/>
    <property type="match status" value="1"/>
</dbReference>
<evidence type="ECO:0000313" key="3">
    <source>
        <dbReference type="Proteomes" id="UP000018454"/>
    </source>
</evidence>
<feature type="domain" description="Glycosyltransferase 2-like" evidence="1">
    <location>
        <begin position="34"/>
        <end position="163"/>
    </location>
</feature>
<dbReference type="Proteomes" id="UP000018454">
    <property type="component" value="Unassembled WGS sequence"/>
</dbReference>
<dbReference type="SUPFAM" id="SSF53448">
    <property type="entry name" value="Nucleotide-diphospho-sugar transferases"/>
    <property type="match status" value="1"/>
</dbReference>
<organism evidence="2 3">
    <name type="scientific">Acetobacter pomorum DM001</name>
    <dbReference type="NCBI Taxonomy" id="945681"/>
    <lineage>
        <taxon>Bacteria</taxon>
        <taxon>Pseudomonadati</taxon>
        <taxon>Pseudomonadota</taxon>
        <taxon>Alphaproteobacteria</taxon>
        <taxon>Acetobacterales</taxon>
        <taxon>Acetobacteraceae</taxon>
        <taxon>Acetobacter</taxon>
    </lineage>
</organism>
<dbReference type="PANTHER" id="PTHR43685">
    <property type="entry name" value="GLYCOSYLTRANSFERASE"/>
    <property type="match status" value="1"/>
</dbReference>
<dbReference type="Pfam" id="PF00535">
    <property type="entry name" value="Glycos_transf_2"/>
    <property type="match status" value="1"/>
</dbReference>
<dbReference type="InterPro" id="IPR029044">
    <property type="entry name" value="Nucleotide-diphossugar_trans"/>
</dbReference>
<evidence type="ECO:0000259" key="1">
    <source>
        <dbReference type="Pfam" id="PF00535"/>
    </source>
</evidence>
<protein>
    <submittedName>
        <fullName evidence="2">Glycosyl Transferase Family Protein</fullName>
    </submittedName>
</protein>
<name>F1YUX1_9PROT</name>
<dbReference type="InterPro" id="IPR001173">
    <property type="entry name" value="Glyco_trans_2-like"/>
</dbReference>
<dbReference type="CDD" id="cd00761">
    <property type="entry name" value="Glyco_tranf_GTA_type"/>
    <property type="match status" value="1"/>
</dbReference>